<reference evidence="1" key="1">
    <citation type="submission" date="2021-01" db="EMBL/GenBank/DDBJ databases">
        <authorList>
            <person name="Kaushik A."/>
        </authorList>
    </citation>
    <scope>NUCLEOTIDE SEQUENCE</scope>
    <source>
        <strain evidence="1">AG4-RS23</strain>
    </source>
</reference>
<dbReference type="AlphaFoldDB" id="A0A8H3BRE4"/>
<protein>
    <submittedName>
        <fullName evidence="1">Uncharacterized protein</fullName>
    </submittedName>
</protein>
<name>A0A8H3BRE4_9AGAM</name>
<gene>
    <name evidence="1" type="ORF">RDB_LOCUS71279</name>
</gene>
<organism evidence="1 2">
    <name type="scientific">Rhizoctonia solani</name>
    <dbReference type="NCBI Taxonomy" id="456999"/>
    <lineage>
        <taxon>Eukaryota</taxon>
        <taxon>Fungi</taxon>
        <taxon>Dikarya</taxon>
        <taxon>Basidiomycota</taxon>
        <taxon>Agaricomycotina</taxon>
        <taxon>Agaricomycetes</taxon>
        <taxon>Cantharellales</taxon>
        <taxon>Ceratobasidiaceae</taxon>
        <taxon>Rhizoctonia</taxon>
    </lineage>
</organism>
<accession>A0A8H3BRE4</accession>
<evidence type="ECO:0000313" key="2">
    <source>
        <dbReference type="Proteomes" id="UP000663861"/>
    </source>
</evidence>
<dbReference type="Proteomes" id="UP000663861">
    <property type="component" value="Unassembled WGS sequence"/>
</dbReference>
<proteinExistence type="predicted"/>
<dbReference type="EMBL" id="CAJMWY010001272">
    <property type="protein sequence ID" value="CAE6463151.1"/>
    <property type="molecule type" value="Genomic_DNA"/>
</dbReference>
<sequence length="171" mass="19135">MLAEFAQRFKNTQNSLHSLISHRTAKLVDKTSGKMDELVDKTSGKMDEVAASVSELVKFMNIQTSRERETAALVATKGGTEAVLKDDKLLNEVAQKMGDQINASVQLTLRQDLGQQLADNHLFFDIKMEAVKEQLSEAISRSTNAILLKMEDGPHELIHDPDIRRIWKGKC</sequence>
<evidence type="ECO:0000313" key="1">
    <source>
        <dbReference type="EMBL" id="CAE6463151.1"/>
    </source>
</evidence>
<comment type="caution">
    <text evidence="1">The sequence shown here is derived from an EMBL/GenBank/DDBJ whole genome shotgun (WGS) entry which is preliminary data.</text>
</comment>